<organism evidence="1 2">
    <name type="scientific">Liparis tanakae</name>
    <name type="common">Tanaka's snailfish</name>
    <dbReference type="NCBI Taxonomy" id="230148"/>
    <lineage>
        <taxon>Eukaryota</taxon>
        <taxon>Metazoa</taxon>
        <taxon>Chordata</taxon>
        <taxon>Craniata</taxon>
        <taxon>Vertebrata</taxon>
        <taxon>Euteleostomi</taxon>
        <taxon>Actinopterygii</taxon>
        <taxon>Neopterygii</taxon>
        <taxon>Teleostei</taxon>
        <taxon>Neoteleostei</taxon>
        <taxon>Acanthomorphata</taxon>
        <taxon>Eupercaria</taxon>
        <taxon>Perciformes</taxon>
        <taxon>Cottioidei</taxon>
        <taxon>Cottales</taxon>
        <taxon>Liparidae</taxon>
        <taxon>Liparis</taxon>
    </lineage>
</organism>
<keyword evidence="2" id="KW-1185">Reference proteome</keyword>
<dbReference type="Proteomes" id="UP000314294">
    <property type="component" value="Unassembled WGS sequence"/>
</dbReference>
<evidence type="ECO:0000313" key="2">
    <source>
        <dbReference type="Proteomes" id="UP000314294"/>
    </source>
</evidence>
<gene>
    <name evidence="1" type="ORF">EYF80_005310</name>
</gene>
<evidence type="ECO:0000313" key="1">
    <source>
        <dbReference type="EMBL" id="TNN84317.1"/>
    </source>
</evidence>
<dbReference type="AlphaFoldDB" id="A0A4Z2J2T5"/>
<accession>A0A4Z2J2T5</accession>
<proteinExistence type="predicted"/>
<reference evidence="1 2" key="1">
    <citation type="submission" date="2019-03" db="EMBL/GenBank/DDBJ databases">
        <title>First draft genome of Liparis tanakae, snailfish: a comprehensive survey of snailfish specific genes.</title>
        <authorList>
            <person name="Kim W."/>
            <person name="Song I."/>
            <person name="Jeong J.-H."/>
            <person name="Kim D."/>
            <person name="Kim S."/>
            <person name="Ryu S."/>
            <person name="Song J.Y."/>
            <person name="Lee S.K."/>
        </authorList>
    </citation>
    <scope>NUCLEOTIDE SEQUENCE [LARGE SCALE GENOMIC DNA]</scope>
    <source>
        <tissue evidence="1">Muscle</tissue>
    </source>
</reference>
<sequence length="240" mass="25963">MTLIPRSAISIYRLIFGSTVGTPPCRAILIAIPPSHRMAKSIQRLGLMGDEAGMFLAGVQRMKGIVEVGNLSVGKQSLAAVLMADFEACCLRSFDDSCSTAFSSLSRPALVTPWAGLGRTRWGMPGELYICAGVSTIISLIHAAKIYCQTPLNVTLIVTSISHGGQLSPSLANLERTVVVKDVVKLPFVVPELHEMLYLIQDRQAKMAAACHLHQWISQMAYASGFVLANHWGRPGGWDL</sequence>
<dbReference type="EMBL" id="SRLO01000027">
    <property type="protein sequence ID" value="TNN84317.1"/>
    <property type="molecule type" value="Genomic_DNA"/>
</dbReference>
<protein>
    <submittedName>
        <fullName evidence="1">Uncharacterized protein</fullName>
    </submittedName>
</protein>
<comment type="caution">
    <text evidence="1">The sequence shown here is derived from an EMBL/GenBank/DDBJ whole genome shotgun (WGS) entry which is preliminary data.</text>
</comment>
<name>A0A4Z2J2T5_9TELE</name>